<protein>
    <submittedName>
        <fullName evidence="1">Uncharacterized protein</fullName>
    </submittedName>
</protein>
<organism evidence="1 2">
    <name type="scientific">Meloidogyne enterolobii</name>
    <name type="common">Root-knot nematode worm</name>
    <name type="synonym">Meloidogyne mayaguensis</name>
    <dbReference type="NCBI Taxonomy" id="390850"/>
    <lineage>
        <taxon>Eukaryota</taxon>
        <taxon>Metazoa</taxon>
        <taxon>Ecdysozoa</taxon>
        <taxon>Nematoda</taxon>
        <taxon>Chromadorea</taxon>
        <taxon>Rhabditida</taxon>
        <taxon>Tylenchina</taxon>
        <taxon>Tylenchomorpha</taxon>
        <taxon>Tylenchoidea</taxon>
        <taxon>Meloidogynidae</taxon>
        <taxon>Meloidogyninae</taxon>
        <taxon>Meloidogyne</taxon>
    </lineage>
</organism>
<name>A0ACB1AB77_MELEN</name>
<dbReference type="Proteomes" id="UP001497535">
    <property type="component" value="Unassembled WGS sequence"/>
</dbReference>
<gene>
    <name evidence="1" type="ORF">MENTE1834_LOCUS35420</name>
</gene>
<keyword evidence="2" id="KW-1185">Reference proteome</keyword>
<comment type="caution">
    <text evidence="1">The sequence shown here is derived from an EMBL/GenBank/DDBJ whole genome shotgun (WGS) entry which is preliminary data.</text>
</comment>
<evidence type="ECO:0000313" key="1">
    <source>
        <dbReference type="EMBL" id="CAK5087802.1"/>
    </source>
</evidence>
<dbReference type="EMBL" id="CAVMJV010000067">
    <property type="protein sequence ID" value="CAK5087802.1"/>
    <property type="molecule type" value="Genomic_DNA"/>
</dbReference>
<reference evidence="1" key="1">
    <citation type="submission" date="2023-11" db="EMBL/GenBank/DDBJ databases">
        <authorList>
            <person name="Poullet M."/>
        </authorList>
    </citation>
    <scope>NUCLEOTIDE SEQUENCE</scope>
    <source>
        <strain evidence="1">E1834</strain>
    </source>
</reference>
<accession>A0ACB1AB77</accession>
<sequence length="607" mass="70105">MRDAALEFLAIDLQIARDPLNLDDFKLTRLGLCSKDEQLTSFVEFNVQKSHINSLVPIRRLLCISESCIIERDPLSYAVICARNLNTLSYIIRDLKDPQKFHIIYSNGDERLYSSNDRLEKFFLKDDILSQNRKNIFLNFSSDSLLAALIDGARSCGNYQIHVISPQKYKTMRLVPFGFCLDEEAEQHLLKLILQIPPGLKRIDMIRRFNANVPYNGLSYSAPSEGFFSDSKGKTIISCLEAVILEQYEVSKIDQHEISIQIEAQLSCLHRLFAAKAGFQAFTTVEGIRERLGTLVVSVLKRKEEHVDYACVEMLCTLLQPRHANYELRIEQLNKQALLSNKLFLEHLLQLIVNNVTKKTGALVIASLLDFLAFTVCAPYSETTPGDVFDTILEMVAQRGRIFYKLFHHPSLTIVKGAGMVMRAIIEESSREPRALLDYLDSKDPPPSIPDEKDLLTVRNNLEMAENCERDKPFAQIQDQLKSVQITLEARLDTLLQHWNLEQKLTFLQNHRVREEQQKATQRPVVLRKRRRQVKATANWKSFWVSSWVGIKILWVWLRWGSVWLHYCYVLVVWGRVQGRAWKACGFKKTLDLFFAWRCTLDVFIFV</sequence>
<proteinExistence type="predicted"/>
<evidence type="ECO:0000313" key="2">
    <source>
        <dbReference type="Proteomes" id="UP001497535"/>
    </source>
</evidence>